<reference evidence="1 2" key="1">
    <citation type="submission" date="2015-05" db="EMBL/GenBank/DDBJ databases">
        <title>Evolution of Trichinella species and genotypes.</title>
        <authorList>
            <person name="Korhonen P.K."/>
            <person name="Edoardo P."/>
            <person name="Giuseppe L.R."/>
            <person name="Gasser R.B."/>
        </authorList>
    </citation>
    <scope>NUCLEOTIDE SEQUENCE [LARGE SCALE GENOMIC DNA]</scope>
    <source>
        <strain evidence="1">ISS10</strain>
    </source>
</reference>
<name>A0A0V1KGZ7_9BILA</name>
<evidence type="ECO:0000313" key="2">
    <source>
        <dbReference type="Proteomes" id="UP000054721"/>
    </source>
</evidence>
<comment type="caution">
    <text evidence="1">The sequence shown here is derived from an EMBL/GenBank/DDBJ whole genome shotgun (WGS) entry which is preliminary data.</text>
</comment>
<dbReference type="Proteomes" id="UP000054721">
    <property type="component" value="Unassembled WGS sequence"/>
</dbReference>
<protein>
    <submittedName>
        <fullName evidence="1">Uncharacterized protein</fullName>
    </submittedName>
</protein>
<feature type="non-terminal residue" evidence="1">
    <location>
        <position position="35"/>
    </location>
</feature>
<accession>A0A0V1KGZ7</accession>
<dbReference type="AlphaFoldDB" id="A0A0V1KGZ7"/>
<organism evidence="1 2">
    <name type="scientific">Trichinella nativa</name>
    <dbReference type="NCBI Taxonomy" id="6335"/>
    <lineage>
        <taxon>Eukaryota</taxon>
        <taxon>Metazoa</taxon>
        <taxon>Ecdysozoa</taxon>
        <taxon>Nematoda</taxon>
        <taxon>Enoplea</taxon>
        <taxon>Dorylaimia</taxon>
        <taxon>Trichinellida</taxon>
        <taxon>Trichinellidae</taxon>
        <taxon>Trichinella</taxon>
    </lineage>
</organism>
<evidence type="ECO:0000313" key="1">
    <source>
        <dbReference type="EMBL" id="KRZ46570.1"/>
    </source>
</evidence>
<keyword evidence="2" id="KW-1185">Reference proteome</keyword>
<dbReference type="EMBL" id="JYDW01002846">
    <property type="protein sequence ID" value="KRZ46570.1"/>
    <property type="molecule type" value="Genomic_DNA"/>
</dbReference>
<feature type="non-terminal residue" evidence="1">
    <location>
        <position position="1"/>
    </location>
</feature>
<gene>
    <name evidence="1" type="ORF">T02_2119</name>
</gene>
<sequence>LQESIVNRAETMLSKMEILFYSNLTLAQVCKARKN</sequence>
<proteinExistence type="predicted"/>